<evidence type="ECO:0000313" key="1">
    <source>
        <dbReference type="EMBL" id="EWS81625.1"/>
    </source>
</evidence>
<dbReference type="Proteomes" id="UP000023067">
    <property type="component" value="Unassembled WGS sequence"/>
</dbReference>
<dbReference type="InterPro" id="IPR017850">
    <property type="entry name" value="Alkaline_phosphatase_core_sf"/>
</dbReference>
<dbReference type="SUPFAM" id="SSF53649">
    <property type="entry name" value="Alkaline phosphatase-like"/>
    <property type="match status" value="1"/>
</dbReference>
<accession>Z9JTD2</accession>
<name>Z9JTD2_9MICO</name>
<proteinExistence type="predicted"/>
<comment type="caution">
    <text evidence="1">The sequence shown here is derived from an EMBL/GenBank/DDBJ whole genome shotgun (WGS) entry which is preliminary data.</text>
</comment>
<dbReference type="OrthoDB" id="9771966at2"/>
<dbReference type="STRING" id="396014.BF93_15740"/>
<organism evidence="1 2">
    <name type="scientific">Brachybacterium phenoliresistens</name>
    <dbReference type="NCBI Taxonomy" id="396014"/>
    <lineage>
        <taxon>Bacteria</taxon>
        <taxon>Bacillati</taxon>
        <taxon>Actinomycetota</taxon>
        <taxon>Actinomycetes</taxon>
        <taxon>Micrococcales</taxon>
        <taxon>Dermabacteraceae</taxon>
        <taxon>Brachybacterium</taxon>
    </lineage>
</organism>
<dbReference type="eggNOG" id="COG1524">
    <property type="taxonomic scope" value="Bacteria"/>
</dbReference>
<reference evidence="1 2" key="1">
    <citation type="submission" date="2014-02" db="EMBL/GenBank/DDBJ databases">
        <title>Genome sequence of Brachybacterium phenoliresistens strain W13A50.</title>
        <authorList>
            <person name="Wang X."/>
        </authorList>
    </citation>
    <scope>NUCLEOTIDE SEQUENCE [LARGE SCALE GENOMIC DNA]</scope>
    <source>
        <strain evidence="1 2">W13A50</strain>
    </source>
</reference>
<dbReference type="PATRIC" id="fig|396014.3.peg.1494"/>
<dbReference type="RefSeq" id="WP_038371694.1">
    <property type="nucleotide sequence ID" value="NZ_KK069991.1"/>
</dbReference>
<dbReference type="AlphaFoldDB" id="Z9JTD2"/>
<gene>
    <name evidence="1" type="ORF">BF93_15740</name>
</gene>
<dbReference type="EMBL" id="JDYK01000006">
    <property type="protein sequence ID" value="EWS81625.1"/>
    <property type="molecule type" value="Genomic_DNA"/>
</dbReference>
<protein>
    <submittedName>
        <fullName evidence="1">Phosphodiesterase</fullName>
    </submittedName>
</protein>
<evidence type="ECO:0000313" key="2">
    <source>
        <dbReference type="Proteomes" id="UP000023067"/>
    </source>
</evidence>
<dbReference type="Pfam" id="PF01663">
    <property type="entry name" value="Phosphodiest"/>
    <property type="match status" value="1"/>
</dbReference>
<dbReference type="InterPro" id="IPR002591">
    <property type="entry name" value="Phosphodiest/P_Trfase"/>
</dbReference>
<dbReference type="Gene3D" id="3.40.720.10">
    <property type="entry name" value="Alkaline Phosphatase, subunit A"/>
    <property type="match status" value="1"/>
</dbReference>
<dbReference type="HOGENOM" id="CLU_656665_0_0_11"/>
<sequence length="418" mass="43176">MTGGRTLLIAIDGIDGTDLERLRRVALPEGAATPRRLRVLPGGPSEAYPSLVSVCTGTSAGRSGVPTDAAFDPGSPSAGLHWYADSLRVPTVFDAAADAGMTTAALQWPATAGSGIDLCLPLVEDLRRYRERWTMARETSSAAMWERHLRPRQEAGVHLSSAPPDALVAEIAAEALAGGRIDLMAVRLAAYADAQRRSGPDSSAARRALGDLADRQQQILEAFSPGAEDRVILLPGRPCVAVRALVHPNTALVAAGLVRTDGPHVSDWDAFVMPDGPYAALHVDRSAPEGTAARALQALSALAAEHGLCLREVDDGIGGTPQTDVVAVLEGHRGTVFGQAATQRARIAGEDPYYSGPLAVTDPDAEVTAVATGPGLPADGSAGSWADLGVSIARSMGLALPGATAQGLRDRAAAPDGP</sequence>
<keyword evidence="2" id="KW-1185">Reference proteome</keyword>